<evidence type="ECO:0000313" key="6">
    <source>
        <dbReference type="Proteomes" id="UP000245288"/>
    </source>
</evidence>
<dbReference type="GeneID" id="42785263"/>
<dbReference type="Proteomes" id="UP000431304">
    <property type="component" value="Unassembled WGS sequence"/>
</dbReference>
<dbReference type="SUPFAM" id="SSF54518">
    <property type="entry name" value="Tubby C-terminal domain-like"/>
    <property type="match status" value="1"/>
</dbReference>
<organism evidence="2 5">
    <name type="scientific">Eubacterium ramulus</name>
    <dbReference type="NCBI Taxonomy" id="39490"/>
    <lineage>
        <taxon>Bacteria</taxon>
        <taxon>Bacillati</taxon>
        <taxon>Bacillota</taxon>
        <taxon>Clostridia</taxon>
        <taxon>Eubacteriales</taxon>
        <taxon>Eubacteriaceae</taxon>
        <taxon>Eubacterium</taxon>
    </lineage>
</organism>
<evidence type="ECO:0000313" key="3">
    <source>
        <dbReference type="EMBL" id="MSD16412.1"/>
    </source>
</evidence>
<dbReference type="Proteomes" id="UP000095492">
    <property type="component" value="Unassembled WGS sequence"/>
</dbReference>
<dbReference type="STRING" id="39490.ERS852448_00212"/>
<protein>
    <submittedName>
        <fullName evidence="2">Protein of uncharacterized function (DUF567)</fullName>
    </submittedName>
</protein>
<dbReference type="AlphaFoldDB" id="A0A173R592"/>
<reference evidence="4 6" key="1">
    <citation type="submission" date="2014-09" db="EMBL/GenBank/DDBJ databases">
        <title>Butyrate-producing bacteria isolated from human gut.</title>
        <authorList>
            <person name="Zhang Q."/>
            <person name="Zhao L."/>
        </authorList>
    </citation>
    <scope>NUCLEOTIDE SEQUENCE [LARGE SCALE GENOMIC DNA]</scope>
    <source>
        <strain evidence="4 6">21</strain>
    </source>
</reference>
<dbReference type="OrthoDB" id="652307at2"/>
<dbReference type="EMBL" id="CYYA01000001">
    <property type="protein sequence ID" value="CUM73070.1"/>
    <property type="molecule type" value="Genomic_DNA"/>
</dbReference>
<dbReference type="InterPro" id="IPR025659">
    <property type="entry name" value="Tubby-like_C"/>
</dbReference>
<reference evidence="3 7" key="3">
    <citation type="journal article" date="2019" name="Nat. Med.">
        <title>A library of human gut bacterial isolates paired with longitudinal multiomics data enables mechanistic microbiome research.</title>
        <authorList>
            <person name="Poyet M."/>
            <person name="Groussin M."/>
            <person name="Gibbons S.M."/>
            <person name="Avila-Pacheco J."/>
            <person name="Jiang X."/>
            <person name="Kearney S.M."/>
            <person name="Perrotta A.R."/>
            <person name="Berdy B."/>
            <person name="Zhao S."/>
            <person name="Lieberman T.D."/>
            <person name="Swanson P.K."/>
            <person name="Smith M."/>
            <person name="Roesemann S."/>
            <person name="Alexander J.E."/>
            <person name="Rich S.A."/>
            <person name="Livny J."/>
            <person name="Vlamakis H."/>
            <person name="Clish C."/>
            <person name="Bullock K."/>
            <person name="Deik A."/>
            <person name="Scott J."/>
            <person name="Pierce K.A."/>
            <person name="Xavier R.J."/>
            <person name="Alm E.J."/>
        </authorList>
    </citation>
    <scope>NUCLEOTIDE SEQUENCE [LARGE SCALE GENOMIC DNA]</scope>
    <source>
        <strain evidence="3 7">BIOML-A3</strain>
    </source>
</reference>
<dbReference type="InterPro" id="IPR038595">
    <property type="entry name" value="LOR_sf"/>
</dbReference>
<sequence>MQLLIEQRVFSWSDTYDIYDEQGNQKYFVKNELISLGHRLHVYDAAHNEIGFIKQKLFCLLPTFEIEWNGQLMGHIEQRFALFRPKYDVDFMGWRAEGDFMGWDYDVYEACSAVVHVHKKILSWGDTYAIEFDDPKHEIPALLLVLAIDAANCSQNNS</sequence>
<reference evidence="2 5" key="2">
    <citation type="submission" date="2015-09" db="EMBL/GenBank/DDBJ databases">
        <authorList>
            <consortium name="Pathogen Informatics"/>
        </authorList>
    </citation>
    <scope>NUCLEOTIDE SEQUENCE [LARGE SCALE GENOMIC DNA]</scope>
    <source>
        <strain evidence="2 5">2789STDY5608891</strain>
    </source>
</reference>
<evidence type="ECO:0000313" key="4">
    <source>
        <dbReference type="EMBL" id="PWE87693.1"/>
    </source>
</evidence>
<gene>
    <name evidence="2" type="ORF">ERS852448_00212</name>
    <name evidence="3" type="ORF">GKE72_10105</name>
    <name evidence="4" type="ORF">LG34_02465</name>
</gene>
<dbReference type="Pfam" id="PF04525">
    <property type="entry name" value="LOR"/>
    <property type="match status" value="1"/>
</dbReference>
<dbReference type="EMBL" id="WKRA01000015">
    <property type="protein sequence ID" value="MSD16412.1"/>
    <property type="molecule type" value="Genomic_DNA"/>
</dbReference>
<dbReference type="Gene3D" id="2.40.160.200">
    <property type="entry name" value="LURP1-related"/>
    <property type="match status" value="1"/>
</dbReference>
<comment type="similarity">
    <text evidence="1">Belongs to the LOR family.</text>
</comment>
<dbReference type="RefSeq" id="WP_021737650.1">
    <property type="nucleotide sequence ID" value="NZ_CABKSU010000006.1"/>
</dbReference>
<dbReference type="EMBL" id="JRFU01000022">
    <property type="protein sequence ID" value="PWE87693.1"/>
    <property type="molecule type" value="Genomic_DNA"/>
</dbReference>
<dbReference type="InterPro" id="IPR007612">
    <property type="entry name" value="LOR"/>
</dbReference>
<name>A0A173R592_EUBRA</name>
<evidence type="ECO:0000313" key="7">
    <source>
        <dbReference type="Proteomes" id="UP000431304"/>
    </source>
</evidence>
<dbReference type="Proteomes" id="UP000245288">
    <property type="component" value="Unassembled WGS sequence"/>
</dbReference>
<proteinExistence type="inferred from homology"/>
<accession>A0A173R592</accession>
<evidence type="ECO:0000256" key="1">
    <source>
        <dbReference type="ARBA" id="ARBA00005437"/>
    </source>
</evidence>
<evidence type="ECO:0000313" key="5">
    <source>
        <dbReference type="Proteomes" id="UP000095492"/>
    </source>
</evidence>
<evidence type="ECO:0000313" key="2">
    <source>
        <dbReference type="EMBL" id="CUM73070.1"/>
    </source>
</evidence>
<keyword evidence="6" id="KW-1185">Reference proteome</keyword>